<comment type="function">
    <text evidence="2">Catalyzes two activities which are involved in the biotine biosynthesis: the conversion of dethiobiotin (DTB) to biotin by the insertion of a sulfur atom into dethiobiotin via a radical-based mechanism, and the transfer of the alpha-amino group from S-adenosyl-L-methionine (SAM) to 7-keto-8-aminopelargonic acid (KAPA) to form 7,8-diaminopelargonic acid (DAPA).</text>
</comment>
<gene>
    <name evidence="23" type="primary">bioA</name>
    <name evidence="24" type="synonym">bioB</name>
    <name evidence="27" type="ORF">SSGG_00322</name>
</gene>
<dbReference type="Pfam" id="PF00202">
    <property type="entry name" value="Aminotran_3"/>
    <property type="match status" value="1"/>
</dbReference>
<dbReference type="PROSITE" id="PS00600">
    <property type="entry name" value="AA_TRANSFER_CLASS_3"/>
    <property type="match status" value="1"/>
</dbReference>
<keyword evidence="11 24" id="KW-0949">S-adenosyl-L-methionine</keyword>
<evidence type="ECO:0000256" key="11">
    <source>
        <dbReference type="ARBA" id="ARBA00022691"/>
    </source>
</evidence>
<dbReference type="GO" id="GO:0005506">
    <property type="term" value="F:iron ion binding"/>
    <property type="evidence" value="ECO:0007669"/>
    <property type="project" value="UniProtKB-UniRule"/>
</dbReference>
<evidence type="ECO:0000256" key="22">
    <source>
        <dbReference type="ARBA" id="ARBA00060970"/>
    </source>
</evidence>
<evidence type="ECO:0000256" key="14">
    <source>
        <dbReference type="ARBA" id="ARBA00022756"/>
    </source>
</evidence>
<comment type="pathway">
    <text evidence="4 23">Cofactor biosynthesis; biotin biosynthesis; 7,8-diaminononanoate from 8-amino-7-oxononanoate (SAM route): step 1/1.</text>
</comment>
<comment type="cofactor">
    <cofactor evidence="24">
        <name>[2Fe-2S] cluster</name>
        <dbReference type="ChEBI" id="CHEBI:190135"/>
    </cofactor>
    <text evidence="24">Binds 1 [2Fe-2S] cluster. The cluster is coordinated with 3 cysteines and 1 arginine.</text>
</comment>
<dbReference type="SUPFAM" id="SSF102114">
    <property type="entry name" value="Radical SAM enzymes"/>
    <property type="match status" value="1"/>
</dbReference>
<comment type="similarity">
    <text evidence="22 23">Belongs to the class-III pyridoxal-phosphate-dependent aminotransferase family. BioA subfamily.</text>
</comment>
<feature type="compositionally biased region" description="Pro residues" evidence="25">
    <location>
        <begin position="418"/>
        <end position="427"/>
    </location>
</feature>
<feature type="binding site" evidence="24">
    <location>
        <position position="69"/>
    </location>
    <ligand>
        <name>[4Fe-4S] cluster</name>
        <dbReference type="ChEBI" id="CHEBI:49883"/>
        <note>4Fe-4S-S-AdoMet</note>
    </ligand>
</feature>
<comment type="catalytic activity">
    <reaction evidence="20 24">
        <text>(4R,5S)-dethiobiotin + (sulfur carrier)-SH + 2 reduced [2Fe-2S]-[ferredoxin] + 2 S-adenosyl-L-methionine = (sulfur carrier)-H + biotin + 2 5'-deoxyadenosine + 2 L-methionine + 2 oxidized [2Fe-2S]-[ferredoxin]</text>
        <dbReference type="Rhea" id="RHEA:22060"/>
        <dbReference type="Rhea" id="RHEA-COMP:10000"/>
        <dbReference type="Rhea" id="RHEA-COMP:10001"/>
        <dbReference type="Rhea" id="RHEA-COMP:14737"/>
        <dbReference type="Rhea" id="RHEA-COMP:14739"/>
        <dbReference type="ChEBI" id="CHEBI:17319"/>
        <dbReference type="ChEBI" id="CHEBI:29917"/>
        <dbReference type="ChEBI" id="CHEBI:33737"/>
        <dbReference type="ChEBI" id="CHEBI:33738"/>
        <dbReference type="ChEBI" id="CHEBI:57586"/>
        <dbReference type="ChEBI" id="CHEBI:57844"/>
        <dbReference type="ChEBI" id="CHEBI:59789"/>
        <dbReference type="ChEBI" id="CHEBI:64428"/>
        <dbReference type="ChEBI" id="CHEBI:149473"/>
        <dbReference type="EC" id="2.8.1.6"/>
    </reaction>
</comment>
<dbReference type="HAMAP" id="MF_01694">
    <property type="entry name" value="BioB"/>
    <property type="match status" value="1"/>
</dbReference>
<evidence type="ECO:0000256" key="24">
    <source>
        <dbReference type="HAMAP-Rule" id="MF_01694"/>
    </source>
</evidence>
<comment type="similarity">
    <text evidence="5">In the N-terminal section; belongs to the radical SAM superfamily. Biotin synthase family.</text>
</comment>
<reference evidence="28" key="2">
    <citation type="submission" date="2008-12" db="EMBL/GenBank/DDBJ databases">
        <title>Annotation of Streptomyces roseosporus strain NRRL 15998.</title>
        <authorList>
            <consortium name="The Broad Institute Genome Sequencing Platform"/>
            <consortium name="Broad Institute Microbial Sequencing Center"/>
            <person name="Fischbach M."/>
            <person name="Ward D."/>
            <person name="Young S."/>
            <person name="Kodira C.D."/>
            <person name="Zeng Q."/>
            <person name="Koehrsen M."/>
            <person name="Godfrey P."/>
            <person name="Alvarado L."/>
            <person name="Berlin A.M."/>
            <person name="Borenstein D."/>
            <person name="Chen Z."/>
            <person name="Engels R."/>
            <person name="Freedman E."/>
            <person name="Gellesch M."/>
            <person name="Goldberg J."/>
            <person name="Griggs A."/>
            <person name="Gujja S."/>
            <person name="Heiman D.I."/>
            <person name="Hepburn T.A."/>
            <person name="Howarth C."/>
            <person name="Jen D."/>
            <person name="Larson L."/>
            <person name="Lewis B."/>
            <person name="Mehta T."/>
            <person name="Park D."/>
            <person name="Pearson M."/>
            <person name="Roberts A."/>
            <person name="Saif S."/>
            <person name="Shea T.D."/>
            <person name="Shenoy N."/>
            <person name="Sisk P."/>
            <person name="Stolte C."/>
            <person name="Sykes S.N."/>
            <person name="Walk T."/>
            <person name="White J."/>
            <person name="Yandava C."/>
            <person name="Straight P."/>
            <person name="Clardy J."/>
            <person name="Hung D."/>
            <person name="Kolter R."/>
            <person name="Mekalanos J."/>
            <person name="Walker S."/>
            <person name="Walsh C.T."/>
            <person name="Wieland B.L.C."/>
            <person name="Ilzarbe M."/>
            <person name="Galagan J."/>
            <person name="Nusbaum C."/>
            <person name="Birren B."/>
        </authorList>
    </citation>
    <scope>NUCLEOTIDE SEQUENCE [LARGE SCALE GENOMIC DNA]</scope>
    <source>
        <strain evidence="28">NRRL 15998</strain>
    </source>
</reference>
<comment type="cofactor">
    <cofactor evidence="1 23">
        <name>pyridoxal 5'-phosphate</name>
        <dbReference type="ChEBI" id="CHEBI:597326"/>
    </cofactor>
</comment>
<feature type="binding site" evidence="24">
    <location>
        <position position="272"/>
    </location>
    <ligand>
        <name>[2Fe-2S] cluster</name>
        <dbReference type="ChEBI" id="CHEBI:190135"/>
    </ligand>
</feature>
<dbReference type="InterPro" id="IPR005814">
    <property type="entry name" value="Aminotrans_3"/>
</dbReference>
<feature type="binding site" evidence="23">
    <location>
        <begin position="575"/>
        <end position="576"/>
    </location>
    <ligand>
        <name>pyridoxal 5'-phosphate</name>
        <dbReference type="ChEBI" id="CHEBI:597326"/>
    </ligand>
</feature>
<evidence type="ECO:0000256" key="12">
    <source>
        <dbReference type="ARBA" id="ARBA00022714"/>
    </source>
</evidence>
<dbReference type="InterPro" id="IPR015421">
    <property type="entry name" value="PyrdxlP-dep_Trfase_major"/>
</dbReference>
<dbReference type="NCBIfam" id="TIGR00433">
    <property type="entry name" value="bioB"/>
    <property type="match status" value="1"/>
</dbReference>
<feature type="modified residue" description="N6-(pyridoxal phosphate)lysine" evidence="23">
    <location>
        <position position="738"/>
    </location>
</feature>
<dbReference type="SMART" id="SM00729">
    <property type="entry name" value="Elp3"/>
    <property type="match status" value="1"/>
</dbReference>
<dbReference type="InterPro" id="IPR006638">
    <property type="entry name" value="Elp3/MiaA/NifB-like_rSAM"/>
</dbReference>
<dbReference type="InterPro" id="IPR049704">
    <property type="entry name" value="Aminotrans_3_PPA_site"/>
</dbReference>
<keyword evidence="23" id="KW-0963">Cytoplasm</keyword>
<dbReference type="PANTHER" id="PTHR42684:SF17">
    <property type="entry name" value="ADENOSYLMETHIONINE-8-AMINO-7-OXONONANOATE AMINOTRANSFERASE"/>
    <property type="match status" value="1"/>
</dbReference>
<comment type="pathway">
    <text evidence="3 24">Cofactor biosynthesis; biotin biosynthesis; biotin from 7,8-diaminononanoate: step 2/2.</text>
</comment>
<feature type="binding site" evidence="23">
    <location>
        <position position="515"/>
    </location>
    <ligand>
        <name>substrate</name>
    </ligand>
</feature>
<feature type="binding site" evidence="24">
    <location>
        <position position="202"/>
    </location>
    <ligand>
        <name>[2Fe-2S] cluster</name>
        <dbReference type="ChEBI" id="CHEBI:190135"/>
    </ligand>
</feature>
<feature type="binding site" evidence="23">
    <location>
        <position position="771"/>
    </location>
    <ligand>
        <name>substrate</name>
    </ligand>
</feature>
<evidence type="ECO:0000256" key="18">
    <source>
        <dbReference type="ARBA" id="ARBA00023268"/>
    </source>
</evidence>
<feature type="binding site" evidence="24">
    <location>
        <position position="72"/>
    </location>
    <ligand>
        <name>[4Fe-4S] cluster</name>
        <dbReference type="ChEBI" id="CHEBI:49883"/>
        <note>4Fe-4S-S-AdoMet</note>
    </ligand>
</feature>
<comment type="subunit">
    <text evidence="7 24">Homodimer.</text>
</comment>
<feature type="binding site" evidence="23">
    <location>
        <position position="738"/>
    </location>
    <ligand>
        <name>substrate</name>
    </ligand>
</feature>
<comment type="similarity">
    <text evidence="24">Belongs to the radical SAM superfamily. Biotin synthase family.</text>
</comment>
<dbReference type="EC" id="2.8.1.6" evidence="24"/>
<dbReference type="GO" id="GO:0004076">
    <property type="term" value="F:biotin synthase activity"/>
    <property type="evidence" value="ECO:0007669"/>
    <property type="project" value="UniProtKB-UniRule"/>
</dbReference>
<dbReference type="InterPro" id="IPR002684">
    <property type="entry name" value="Biotin_synth/BioAB"/>
</dbReference>
<dbReference type="PROSITE" id="PS51918">
    <property type="entry name" value="RADICAL_SAM"/>
    <property type="match status" value="1"/>
</dbReference>
<dbReference type="GO" id="GO:0009102">
    <property type="term" value="P:biotin biosynthetic process"/>
    <property type="evidence" value="ECO:0007669"/>
    <property type="project" value="UniProtKB-UniRule"/>
</dbReference>
<dbReference type="GO" id="GO:0005737">
    <property type="term" value="C:cytoplasm"/>
    <property type="evidence" value="ECO:0007669"/>
    <property type="project" value="UniProtKB-SubCell"/>
</dbReference>
<sequence length="888" mass="93811">MDLLNTLVDKGLRRELPTREEALAVLATSDDELLDVVAAAGKVRRQWFGRRVKLNYLVNLKSGLCPEDCSYCSQRLGSKAGILKYTWLKPEEASKAAAAGVAGGAKRVCLVASGRGPTDRDVDRVTKTIEAIKEENEGIEVCACLGLLSDGQADRLRTAGADAYNHNLNTSEETYGAITTTHTYADRVETVQQAQAAGLSACSGLIAGMGESDKDLVDVVFALRDLDPDSVPVNFLIPFEGTPLAKEWNLTPQRCLRILAMVRFVCPDVEVRLAGGREVHLRSMQPLALHLVNSIFLGDYLTSEGQAGQADLDMIADAGFEVEGAGTTTLPRHRADALGGCDTSAEPAGCGTQESAGCGSHGSGGGCGPCGGHGEQEPVAVADAERGRSAARSEANGAPRTDLVAVAGPVRGRISLPMPEPYSPALPRPGAQSGPGAHSGSAAYSGPGAHSGSVAPKPYAPDELRALDRAHVWHPYGPMPGRQEPLIVESATGVRLRLAEPVEGQRELVDGMSSWWSAVHGYNHPVLNEAARGQLDRMSHVMFGGLTHEPAVRLATRLVEITPEPLQHVFLADSGSVSVEVAVKMCLQYWRSAGRPAKRRLLTWRGGYHGDTWQPMAVCDPEGGMHQLWSGSLPRQVFADAPPDGFDTEPDAGYVAHLRELIAAHAHELAAVIVEPVVQGAGGMRFHSPAYLRVLREACDDHDVLLVLDEIATGFGRTGKLFAAGHAGISPDVMCLGKALTGGYLTLAATLCTTRVAEGISSGEVPVLAHGPTFMGNPLAATVASASVDLLLGQDWEGEVARIGAGLRSGLAPASDLAGVVDVRVLGAIGVVQLDHEVDMAAATRAAVREGVWLRPFRDLVYTMPPYVTGDEDVARICRAVCAAAREG</sequence>
<keyword evidence="17 24" id="KW-0411">Iron-sulfur</keyword>
<dbReference type="InterPro" id="IPR015424">
    <property type="entry name" value="PyrdxlP-dep_Trfase"/>
</dbReference>
<feature type="binding site" evidence="24">
    <location>
        <position position="109"/>
    </location>
    <ligand>
        <name>[2Fe-2S] cluster</name>
        <dbReference type="ChEBI" id="CHEBI:190135"/>
    </ligand>
</feature>
<dbReference type="SFLD" id="SFLDS00029">
    <property type="entry name" value="Radical_SAM"/>
    <property type="match status" value="1"/>
</dbReference>
<feature type="binding site" evidence="23">
    <location>
        <position position="608"/>
    </location>
    <ligand>
        <name>substrate</name>
    </ligand>
</feature>
<protein>
    <recommendedName>
        <fullName evidence="23 24">Multifunctional fusion protein</fullName>
    </recommendedName>
    <domain>
        <recommendedName>
            <fullName evidence="23">Adenosylmethionine-8-amino-7-oxononanoate aminotransferase</fullName>
            <ecNumber evidence="23">2.6.1.62</ecNumber>
        </recommendedName>
        <alternativeName>
            <fullName evidence="23">7,8-diamino-pelargonic acid aminotransferase</fullName>
        </alternativeName>
        <alternativeName>
            <fullName evidence="23">7,8-diaminononanoate synthase</fullName>
        </alternativeName>
        <alternativeName>
            <fullName evidence="23">Diaminopelargonic acid synthase</fullName>
            <shortName evidence="23">DANS</shortName>
            <shortName evidence="23">DAPA AT</shortName>
            <shortName evidence="23">DAPA aminotransferase</shortName>
        </alternativeName>
    </domain>
    <domain>
        <recommendedName>
            <fullName evidence="24">Biotin synthase</fullName>
            <ecNumber evidence="24">2.8.1.6</ecNumber>
        </recommendedName>
    </domain>
</protein>
<dbReference type="Gene3D" id="3.90.1150.10">
    <property type="entry name" value="Aspartate Aminotransferase, domain 1"/>
    <property type="match status" value="1"/>
</dbReference>
<evidence type="ECO:0000256" key="8">
    <source>
        <dbReference type="ARBA" id="ARBA00022485"/>
    </source>
</evidence>
<dbReference type="UniPathway" id="UPA00078">
    <property type="reaction ID" value="UER00160"/>
</dbReference>
<dbReference type="FunFam" id="3.40.640.10:FF:000041">
    <property type="entry name" value="Adenosylmethionine-8-amino-7-oxononanoate aminotransferase"/>
    <property type="match status" value="1"/>
</dbReference>
<keyword evidence="9 23" id="KW-0032">Aminotransferase</keyword>
<evidence type="ECO:0000256" key="4">
    <source>
        <dbReference type="ARBA" id="ARBA00005063"/>
    </source>
</evidence>
<evidence type="ECO:0000256" key="25">
    <source>
        <dbReference type="SAM" id="MobiDB-lite"/>
    </source>
</evidence>
<keyword evidence="14 24" id="KW-0093">Biotin biosynthesis</keyword>
<evidence type="ECO:0000256" key="23">
    <source>
        <dbReference type="HAMAP-Rule" id="MF_00834"/>
    </source>
</evidence>
<keyword evidence="16 24" id="KW-0408">Iron</keyword>
<accession>D6AHD5</accession>
<dbReference type="InterPro" id="IPR013785">
    <property type="entry name" value="Aldolase_TIM"/>
</dbReference>
<dbReference type="SFLD" id="SFLDG01060">
    <property type="entry name" value="BATS_domain_containing"/>
    <property type="match status" value="1"/>
</dbReference>
<dbReference type="SFLD" id="SFLDG01278">
    <property type="entry name" value="biotin_synthase_like"/>
    <property type="match status" value="1"/>
</dbReference>
<organism evidence="27 28">
    <name type="scientific">Streptomyces filamentosus NRRL 15998</name>
    <dbReference type="NCBI Taxonomy" id="457431"/>
    <lineage>
        <taxon>Bacteria</taxon>
        <taxon>Bacillati</taxon>
        <taxon>Actinomycetota</taxon>
        <taxon>Actinomycetes</taxon>
        <taxon>Kitasatosporales</taxon>
        <taxon>Streptomycetaceae</taxon>
        <taxon>Streptomyces</taxon>
    </lineage>
</organism>
<name>D6AHD5_STRFL</name>
<feature type="domain" description="Radical SAM core" evidence="26">
    <location>
        <begin position="47"/>
        <end position="277"/>
    </location>
</feature>
<feature type="binding site" evidence="23">
    <location>
        <position position="855"/>
    </location>
    <ligand>
        <name>substrate</name>
    </ligand>
</feature>
<evidence type="ECO:0000256" key="6">
    <source>
        <dbReference type="ARBA" id="ARBA00006507"/>
    </source>
</evidence>
<evidence type="ECO:0000256" key="17">
    <source>
        <dbReference type="ARBA" id="ARBA00023014"/>
    </source>
</evidence>
<keyword evidence="10 24" id="KW-0808">Transferase</keyword>
<evidence type="ECO:0000256" key="10">
    <source>
        <dbReference type="ARBA" id="ARBA00022679"/>
    </source>
</evidence>
<dbReference type="SMART" id="SM00876">
    <property type="entry name" value="BATS"/>
    <property type="match status" value="1"/>
</dbReference>
<dbReference type="HAMAP" id="MF_00834">
    <property type="entry name" value="BioA"/>
    <property type="match status" value="1"/>
</dbReference>
<feature type="site" description="Participates in the substrate recognition with KAPA and in a stacking interaction with the adenine ring of SAM" evidence="23">
    <location>
        <position position="476"/>
    </location>
</feature>
<evidence type="ECO:0000313" key="28">
    <source>
        <dbReference type="Proteomes" id="UP000003986"/>
    </source>
</evidence>
<dbReference type="PANTHER" id="PTHR42684">
    <property type="entry name" value="ADENOSYLMETHIONINE-8-AMINO-7-OXONONANOATE AMINOTRANSFERASE"/>
    <property type="match status" value="1"/>
</dbReference>
<feature type="region of interest" description="Disordered" evidence="25">
    <location>
        <begin position="384"/>
        <end position="403"/>
    </location>
</feature>
<dbReference type="Pfam" id="PF06968">
    <property type="entry name" value="BATS"/>
    <property type="match status" value="1"/>
</dbReference>
<dbReference type="CDD" id="cd00610">
    <property type="entry name" value="OAT_like"/>
    <property type="match status" value="1"/>
</dbReference>
<evidence type="ECO:0000256" key="15">
    <source>
        <dbReference type="ARBA" id="ARBA00022898"/>
    </source>
</evidence>
<dbReference type="InterPro" id="IPR015422">
    <property type="entry name" value="PyrdxlP-dep_Trfase_small"/>
</dbReference>
<proteinExistence type="inferred from homology"/>
<dbReference type="AlphaFoldDB" id="D6AHD5"/>
<dbReference type="EC" id="2.6.1.62" evidence="23"/>
<dbReference type="FunFam" id="3.20.20.70:FF:000026">
    <property type="entry name" value="Biotin synthase"/>
    <property type="match status" value="1"/>
</dbReference>
<feature type="binding site" evidence="23">
    <location>
        <position position="709"/>
    </location>
    <ligand>
        <name>pyridoxal 5'-phosphate</name>
        <dbReference type="ChEBI" id="CHEBI:597326"/>
    </ligand>
</feature>
<evidence type="ECO:0000256" key="16">
    <source>
        <dbReference type="ARBA" id="ARBA00023004"/>
    </source>
</evidence>
<keyword evidence="15 23" id="KW-0663">Pyridoxal phosphate</keyword>
<comment type="function">
    <text evidence="21 24">Catalyzes the conversion of dethiobiotin (DTB) to biotin by the insertion of a sulfur atom into dethiobiotin via a radical-based mechanism.</text>
</comment>
<feature type="binding site" evidence="24">
    <location>
        <position position="142"/>
    </location>
    <ligand>
        <name>[2Fe-2S] cluster</name>
        <dbReference type="ChEBI" id="CHEBI:190135"/>
    </ligand>
</feature>
<evidence type="ECO:0000256" key="7">
    <source>
        <dbReference type="ARBA" id="ARBA00011738"/>
    </source>
</evidence>
<evidence type="ECO:0000256" key="1">
    <source>
        <dbReference type="ARBA" id="ARBA00001933"/>
    </source>
</evidence>
<dbReference type="Pfam" id="PF04055">
    <property type="entry name" value="Radical_SAM"/>
    <property type="match status" value="1"/>
</dbReference>
<comment type="subcellular location">
    <subcellularLocation>
        <location evidence="23">Cytoplasm</location>
    </subcellularLocation>
</comment>
<dbReference type="NCBIfam" id="NF004624">
    <property type="entry name" value="PRK05964.1"/>
    <property type="match status" value="1"/>
</dbReference>
<dbReference type="GO" id="GO:0004015">
    <property type="term" value="F:adenosylmethionine-8-amino-7-oxononanoate transaminase activity"/>
    <property type="evidence" value="ECO:0007669"/>
    <property type="project" value="UniProtKB-UniRule"/>
</dbReference>
<dbReference type="NCBIfam" id="TIGR00508">
    <property type="entry name" value="bioA"/>
    <property type="match status" value="1"/>
</dbReference>
<dbReference type="SUPFAM" id="SSF53383">
    <property type="entry name" value="PLP-dependent transferases"/>
    <property type="match status" value="1"/>
</dbReference>
<evidence type="ECO:0000256" key="5">
    <source>
        <dbReference type="ARBA" id="ARBA00005255"/>
    </source>
</evidence>
<evidence type="ECO:0000256" key="19">
    <source>
        <dbReference type="ARBA" id="ARBA00048449"/>
    </source>
</evidence>
<comment type="cofactor">
    <cofactor evidence="24">
        <name>[4Fe-4S] cluster</name>
        <dbReference type="ChEBI" id="CHEBI:49883"/>
    </cofactor>
    <text evidence="24">Binds 1 [4Fe-4S] cluster. The cluster is coordinated with 3 cysteines and an exchangeable S-adenosyl-L-methionine.</text>
</comment>
<feature type="region of interest" description="Disordered" evidence="25">
    <location>
        <begin position="417"/>
        <end position="457"/>
    </location>
</feature>
<evidence type="ECO:0000256" key="20">
    <source>
        <dbReference type="ARBA" id="ARBA00051157"/>
    </source>
</evidence>
<evidence type="ECO:0000256" key="2">
    <source>
        <dbReference type="ARBA" id="ARBA00003991"/>
    </source>
</evidence>
<evidence type="ECO:0000259" key="26">
    <source>
        <dbReference type="PROSITE" id="PS51918"/>
    </source>
</evidence>
<dbReference type="Gene3D" id="3.20.20.70">
    <property type="entry name" value="Aldolase class I"/>
    <property type="match status" value="1"/>
</dbReference>
<reference evidence="28" key="1">
    <citation type="submission" date="2008-10" db="EMBL/GenBank/DDBJ databases">
        <authorList>
            <person name="Molnar K."/>
        </authorList>
    </citation>
    <scope>NUCLEOTIDE SEQUENCE [LARGE SCALE GENOMIC DNA]</scope>
    <source>
        <strain evidence="28">NRRL 15998</strain>
    </source>
</reference>
<comment type="function">
    <text evidence="23">Catalyzes the transfer of the alpha-amino group from S-adenosyl-L-methionine (SAM) to 7-keto-8-aminopelargonic acid (KAPA) to form 7,8-diaminopelargonic acid (DAPA). It is the only aminotransferase known to utilize SAM as an amino donor.</text>
</comment>
<evidence type="ECO:0000256" key="13">
    <source>
        <dbReference type="ARBA" id="ARBA00022723"/>
    </source>
</evidence>
<dbReference type="EMBL" id="DS999644">
    <property type="protein sequence ID" value="EFE72956.2"/>
    <property type="molecule type" value="Genomic_DNA"/>
</dbReference>
<dbReference type="InterPro" id="IPR058240">
    <property type="entry name" value="rSAM_sf"/>
</dbReference>
<feature type="binding site" evidence="23">
    <location>
        <begin position="772"/>
        <end position="773"/>
    </location>
    <ligand>
        <name>pyridoxal 5'-phosphate</name>
        <dbReference type="ChEBI" id="CHEBI:597326"/>
    </ligand>
</feature>
<keyword evidence="12 24" id="KW-0001">2Fe-2S</keyword>
<dbReference type="InterPro" id="IPR005815">
    <property type="entry name" value="BioA"/>
</dbReference>
<comment type="catalytic activity">
    <reaction evidence="19 23">
        <text>(8S)-8-amino-7-oxononanoate + S-adenosyl-L-methionine = S-adenosyl-4-methylsulfanyl-2-oxobutanoate + (7R,8S)-7,8-diammoniononanoate</text>
        <dbReference type="Rhea" id="RHEA:16861"/>
        <dbReference type="ChEBI" id="CHEBI:16490"/>
        <dbReference type="ChEBI" id="CHEBI:59789"/>
        <dbReference type="ChEBI" id="CHEBI:149468"/>
        <dbReference type="ChEBI" id="CHEBI:149469"/>
        <dbReference type="EC" id="2.6.1.62"/>
    </reaction>
</comment>
<dbReference type="GO" id="GO:0051537">
    <property type="term" value="F:2 iron, 2 sulfur cluster binding"/>
    <property type="evidence" value="ECO:0007669"/>
    <property type="project" value="UniProtKB-KW"/>
</dbReference>
<dbReference type="GO" id="GO:0030170">
    <property type="term" value="F:pyridoxal phosphate binding"/>
    <property type="evidence" value="ECO:0007669"/>
    <property type="project" value="UniProtKB-UniRule"/>
</dbReference>
<evidence type="ECO:0000256" key="3">
    <source>
        <dbReference type="ARBA" id="ARBA00004942"/>
    </source>
</evidence>
<evidence type="ECO:0000256" key="21">
    <source>
        <dbReference type="ARBA" id="ARBA00057568"/>
    </source>
</evidence>
<keyword evidence="18" id="KW-0511">Multifunctional enzyme</keyword>
<feature type="binding site" evidence="24">
    <location>
        <position position="65"/>
    </location>
    <ligand>
        <name>[4Fe-4S] cluster</name>
        <dbReference type="ChEBI" id="CHEBI:49883"/>
        <note>4Fe-4S-S-AdoMet</note>
    </ligand>
</feature>
<keyword evidence="13 24" id="KW-0479">Metal-binding</keyword>
<evidence type="ECO:0000313" key="27">
    <source>
        <dbReference type="EMBL" id="EFE72956.2"/>
    </source>
</evidence>
<dbReference type="InterPro" id="IPR010722">
    <property type="entry name" value="BATS_dom"/>
</dbReference>
<comment type="similarity">
    <text evidence="6">In the C-terminal section; belongs to the class-III pyridoxal-phosphate-dependent aminotransferase family. BioA subfamily.</text>
</comment>
<dbReference type="CDD" id="cd01335">
    <property type="entry name" value="Radical_SAM"/>
    <property type="match status" value="1"/>
</dbReference>
<dbReference type="GO" id="GO:0051539">
    <property type="term" value="F:4 iron, 4 sulfur cluster binding"/>
    <property type="evidence" value="ECO:0007669"/>
    <property type="project" value="UniProtKB-KW"/>
</dbReference>
<keyword evidence="8 24" id="KW-0004">4Fe-4S</keyword>
<evidence type="ECO:0000256" key="9">
    <source>
        <dbReference type="ARBA" id="ARBA00022576"/>
    </source>
</evidence>
<dbReference type="Gene3D" id="3.40.640.10">
    <property type="entry name" value="Type I PLP-dependent aspartate aminotransferase-like (Major domain)"/>
    <property type="match status" value="1"/>
</dbReference>
<dbReference type="InterPro" id="IPR007197">
    <property type="entry name" value="rSAM"/>
</dbReference>
<dbReference type="Proteomes" id="UP000003986">
    <property type="component" value="Unassembled WGS sequence"/>
</dbReference>